<accession>A0ABR9CZ64</accession>
<sequence length="79" mass="8858">MLELAELEQAVRAYPFPDALAIIKKDSERFSLIDQVFYLHAPEGIGRSKLAAQAEKRLGVAMTGRNWRTVCKLIELAKA</sequence>
<evidence type="ECO:0000313" key="1">
    <source>
        <dbReference type="EMBL" id="MBD9356174.1"/>
    </source>
</evidence>
<dbReference type="PANTHER" id="PTHR36439:SF1">
    <property type="entry name" value="DUF1697 DOMAIN-CONTAINING PROTEIN"/>
    <property type="match status" value="1"/>
</dbReference>
<proteinExistence type="predicted"/>
<name>A0ABR9CZ64_9GAMM</name>
<dbReference type="PANTHER" id="PTHR36439">
    <property type="entry name" value="BLL4334 PROTEIN"/>
    <property type="match status" value="1"/>
</dbReference>
<comment type="caution">
    <text evidence="1">The sequence shown here is derived from an EMBL/GenBank/DDBJ whole genome shotgun (WGS) entry which is preliminary data.</text>
</comment>
<dbReference type="EMBL" id="JACXSS010000001">
    <property type="protein sequence ID" value="MBD9356174.1"/>
    <property type="molecule type" value="Genomic_DNA"/>
</dbReference>
<reference evidence="1 2" key="1">
    <citation type="submission" date="2020-09" db="EMBL/GenBank/DDBJ databases">
        <title>Methylomonas albis sp. nov. and Methylomonas fluvii sp. nov.: Two cold-adapted methanotrophs from the River Elbe and an amended description of Methylovulum psychrotolerans strain Eb1.</title>
        <authorList>
            <person name="Bussmann I.K."/>
            <person name="Klings K.-W."/>
            <person name="Warnstedt J."/>
            <person name="Hoppert M."/>
            <person name="Saborowski A."/>
            <person name="Horn F."/>
            <person name="Liebner S."/>
        </authorList>
    </citation>
    <scope>NUCLEOTIDE SEQUENCE [LARGE SCALE GENOMIC DNA]</scope>
    <source>
        <strain evidence="1 2">EbA</strain>
    </source>
</reference>
<keyword evidence="2" id="KW-1185">Reference proteome</keyword>
<dbReference type="Proteomes" id="UP000652176">
    <property type="component" value="Unassembled WGS sequence"/>
</dbReference>
<evidence type="ECO:0000313" key="2">
    <source>
        <dbReference type="Proteomes" id="UP000652176"/>
    </source>
</evidence>
<evidence type="ECO:0008006" key="3">
    <source>
        <dbReference type="Google" id="ProtNLM"/>
    </source>
</evidence>
<organism evidence="1 2">
    <name type="scientific">Methylomonas albis</name>
    <dbReference type="NCBI Taxonomy" id="1854563"/>
    <lineage>
        <taxon>Bacteria</taxon>
        <taxon>Pseudomonadati</taxon>
        <taxon>Pseudomonadota</taxon>
        <taxon>Gammaproteobacteria</taxon>
        <taxon>Methylococcales</taxon>
        <taxon>Methylococcaceae</taxon>
        <taxon>Methylomonas</taxon>
    </lineage>
</organism>
<protein>
    <recommendedName>
        <fullName evidence="3">DUF1697 domain-containing protein</fullName>
    </recommendedName>
</protein>
<dbReference type="RefSeq" id="WP_192374553.1">
    <property type="nucleotide sequence ID" value="NZ_CAJHIV010000001.1"/>
</dbReference>
<gene>
    <name evidence="1" type="ORF">IE877_09780</name>
</gene>
<dbReference type="SUPFAM" id="SSF160379">
    <property type="entry name" value="SP0830-like"/>
    <property type="match status" value="1"/>
</dbReference>
<dbReference type="InterPro" id="IPR012545">
    <property type="entry name" value="DUF1697"/>
</dbReference>